<keyword evidence="1" id="KW-0862">Zinc</keyword>
<dbReference type="GO" id="GO:0008270">
    <property type="term" value="F:zinc ion binding"/>
    <property type="evidence" value="ECO:0007669"/>
    <property type="project" value="UniProtKB-KW"/>
</dbReference>
<evidence type="ECO:0000313" key="5">
    <source>
        <dbReference type="Proteomes" id="UP001153269"/>
    </source>
</evidence>
<dbReference type="InterPro" id="IPR013087">
    <property type="entry name" value="Znf_C2H2_type"/>
</dbReference>
<evidence type="ECO:0000313" key="4">
    <source>
        <dbReference type="EMBL" id="CAB1445239.1"/>
    </source>
</evidence>
<reference evidence="4" key="1">
    <citation type="submission" date="2020-03" db="EMBL/GenBank/DDBJ databases">
        <authorList>
            <person name="Weist P."/>
        </authorList>
    </citation>
    <scope>NUCLEOTIDE SEQUENCE</scope>
</reference>
<protein>
    <recommendedName>
        <fullName evidence="3">C2H2-type domain-containing protein</fullName>
    </recommendedName>
</protein>
<name>A0A9N7VAZ2_PLEPL</name>
<feature type="non-terminal residue" evidence="4">
    <location>
        <position position="166"/>
    </location>
</feature>
<dbReference type="EMBL" id="CADEAL010003580">
    <property type="protein sequence ID" value="CAB1445239.1"/>
    <property type="molecule type" value="Genomic_DNA"/>
</dbReference>
<dbReference type="Proteomes" id="UP001153269">
    <property type="component" value="Unassembled WGS sequence"/>
</dbReference>
<feature type="region of interest" description="Disordered" evidence="2">
    <location>
        <begin position="122"/>
        <end position="166"/>
    </location>
</feature>
<dbReference type="Gene3D" id="3.30.160.60">
    <property type="entry name" value="Classic Zinc Finger"/>
    <property type="match status" value="1"/>
</dbReference>
<dbReference type="PROSITE" id="PS00028">
    <property type="entry name" value="ZINC_FINGER_C2H2_1"/>
    <property type="match status" value="1"/>
</dbReference>
<comment type="caution">
    <text evidence="4">The sequence shown here is derived from an EMBL/GenBank/DDBJ whole genome shotgun (WGS) entry which is preliminary data.</text>
</comment>
<proteinExistence type="predicted"/>
<sequence>MSHITPLSPIKVIHGTLKTIEVPPNLGINLPLSIKPTNSNNSINTNSPSNNNKKMEEMLIILKKHPCRQCDKSFSSSHSLCRHNCLKHKGLRKVYRCPHCPALSQPFTKRVLLDQHVQMMHGIKEPEGKTVRSENVEELPDKETTPSPKRKPGEDEGLPGLSSRGR</sequence>
<accession>A0A9N7VAZ2</accession>
<evidence type="ECO:0000256" key="2">
    <source>
        <dbReference type="SAM" id="MobiDB-lite"/>
    </source>
</evidence>
<dbReference type="SMART" id="SM00355">
    <property type="entry name" value="ZnF_C2H2"/>
    <property type="match status" value="2"/>
</dbReference>
<keyword evidence="5" id="KW-1185">Reference proteome</keyword>
<gene>
    <name evidence="4" type="ORF">PLEPLA_LOCUS32970</name>
</gene>
<feature type="domain" description="C2H2-type" evidence="3">
    <location>
        <begin position="65"/>
        <end position="93"/>
    </location>
</feature>
<keyword evidence="1" id="KW-0863">Zinc-finger</keyword>
<feature type="compositionally biased region" description="Basic and acidic residues" evidence="2">
    <location>
        <begin position="122"/>
        <end position="144"/>
    </location>
</feature>
<dbReference type="PANTHER" id="PTHR47222">
    <property type="entry name" value="ZINC FINGER PROTEIN 532-RELATED"/>
    <property type="match status" value="1"/>
</dbReference>
<organism evidence="4 5">
    <name type="scientific">Pleuronectes platessa</name>
    <name type="common">European plaice</name>
    <dbReference type="NCBI Taxonomy" id="8262"/>
    <lineage>
        <taxon>Eukaryota</taxon>
        <taxon>Metazoa</taxon>
        <taxon>Chordata</taxon>
        <taxon>Craniata</taxon>
        <taxon>Vertebrata</taxon>
        <taxon>Euteleostomi</taxon>
        <taxon>Actinopterygii</taxon>
        <taxon>Neopterygii</taxon>
        <taxon>Teleostei</taxon>
        <taxon>Neoteleostei</taxon>
        <taxon>Acanthomorphata</taxon>
        <taxon>Carangaria</taxon>
        <taxon>Pleuronectiformes</taxon>
        <taxon>Pleuronectoidei</taxon>
        <taxon>Pleuronectidae</taxon>
        <taxon>Pleuronectes</taxon>
    </lineage>
</organism>
<dbReference type="InterPro" id="IPR045914">
    <property type="entry name" value="Zn532-like"/>
</dbReference>
<keyword evidence="1" id="KW-0479">Metal-binding</keyword>
<evidence type="ECO:0000256" key="1">
    <source>
        <dbReference type="PROSITE-ProRule" id="PRU00042"/>
    </source>
</evidence>
<dbReference type="AlphaFoldDB" id="A0A9N7VAZ2"/>
<dbReference type="PROSITE" id="PS50157">
    <property type="entry name" value="ZINC_FINGER_C2H2_2"/>
    <property type="match status" value="1"/>
</dbReference>
<evidence type="ECO:0000259" key="3">
    <source>
        <dbReference type="PROSITE" id="PS50157"/>
    </source>
</evidence>
<dbReference type="PANTHER" id="PTHR47222:SF3">
    <property type="entry name" value="ZINC FINGER PROTEIN 532"/>
    <property type="match status" value="1"/>
</dbReference>